<dbReference type="STRING" id="1458425.SRAA_0552"/>
<dbReference type="EMBL" id="AP014568">
    <property type="protein sequence ID" value="BAO80406.1"/>
    <property type="molecule type" value="Genomic_DNA"/>
</dbReference>
<feature type="region of interest" description="Disordered" evidence="1">
    <location>
        <begin position="1"/>
        <end position="30"/>
    </location>
</feature>
<dbReference type="Proteomes" id="UP000067461">
    <property type="component" value="Chromosome"/>
</dbReference>
<keyword evidence="3" id="KW-1185">Reference proteome</keyword>
<evidence type="ECO:0000313" key="2">
    <source>
        <dbReference type="EMBL" id="BAO80406.1"/>
    </source>
</evidence>
<dbReference type="HOGENOM" id="CLU_2258952_0_0_4"/>
<dbReference type="AlphaFoldDB" id="A0A060NFW0"/>
<organism evidence="2 3">
    <name type="scientific">Serpentinimonas raichei</name>
    <dbReference type="NCBI Taxonomy" id="1458425"/>
    <lineage>
        <taxon>Bacteria</taxon>
        <taxon>Pseudomonadati</taxon>
        <taxon>Pseudomonadota</taxon>
        <taxon>Betaproteobacteria</taxon>
        <taxon>Burkholderiales</taxon>
        <taxon>Comamonadaceae</taxon>
        <taxon>Serpentinimonas</taxon>
    </lineage>
</organism>
<reference evidence="2 3" key="1">
    <citation type="journal article" date="2014" name="Nat. Commun.">
        <title>Physiological and genomic features of highly alkaliphilic hydrogen-utilizing Betaproteobacteria from a continental serpentinizing site.</title>
        <authorList>
            <person name="Suzuki S."/>
            <person name="Kuenen J.G."/>
            <person name="Schipper K."/>
            <person name="van der Velde S."/>
            <person name="Ishii S."/>
            <person name="Wu A."/>
            <person name="Sorokin D.Y."/>
            <person name="Tenney A."/>
            <person name="Meng X.Y."/>
            <person name="Morrill P.L."/>
            <person name="Kamagata Y."/>
            <person name="Muyzer G."/>
            <person name="Nealson K.H."/>
        </authorList>
    </citation>
    <scope>NUCLEOTIDE SEQUENCE [LARGE SCALE GENOMIC DNA]</scope>
    <source>
        <strain evidence="2 3">A1</strain>
    </source>
</reference>
<gene>
    <name evidence="2" type="ORF">SRAA_0552</name>
</gene>
<dbReference type="KEGG" id="cbaa:SRAA_0552"/>
<evidence type="ECO:0000256" key="1">
    <source>
        <dbReference type="SAM" id="MobiDB-lite"/>
    </source>
</evidence>
<proteinExistence type="predicted"/>
<evidence type="ECO:0000313" key="3">
    <source>
        <dbReference type="Proteomes" id="UP000067461"/>
    </source>
</evidence>
<accession>A0A060NFW0</accession>
<protein>
    <submittedName>
        <fullName evidence="2">Uncharacterized protein</fullName>
    </submittedName>
</protein>
<sequence>MLALADGRQRDGAAGLAQRQIDHGGDGEPSFGGEAHGAILLILLNTPSRGWLSGPWAQNPEALMGCRSLSTGMPRQPIFEFEYTQYPTLLLGLGAPRAIGLFT</sequence>
<name>A0A060NFW0_9BURK</name>